<evidence type="ECO:0000259" key="4">
    <source>
        <dbReference type="PROSITE" id="PS51192"/>
    </source>
</evidence>
<dbReference type="InterPro" id="IPR002052">
    <property type="entry name" value="DNA_methylase_N6_adenine_CS"/>
</dbReference>
<keyword evidence="6" id="KW-0067">ATP-binding</keyword>
<dbReference type="GO" id="GO:0032259">
    <property type="term" value="P:methylation"/>
    <property type="evidence" value="ECO:0007669"/>
    <property type="project" value="InterPro"/>
</dbReference>
<dbReference type="InterPro" id="IPR014001">
    <property type="entry name" value="Helicase_ATP-bd"/>
</dbReference>
<dbReference type="EMBL" id="DQAY01000093">
    <property type="protein sequence ID" value="HCO24417.1"/>
    <property type="molecule type" value="Genomic_DNA"/>
</dbReference>
<organism evidence="6 7">
    <name type="scientific">Gimesia maris</name>
    <dbReference type="NCBI Taxonomy" id="122"/>
    <lineage>
        <taxon>Bacteria</taxon>
        <taxon>Pseudomonadati</taxon>
        <taxon>Planctomycetota</taxon>
        <taxon>Planctomycetia</taxon>
        <taxon>Planctomycetales</taxon>
        <taxon>Planctomycetaceae</taxon>
        <taxon>Gimesia</taxon>
    </lineage>
</organism>
<dbReference type="Pfam" id="PF04851">
    <property type="entry name" value="ResIII"/>
    <property type="match status" value="1"/>
</dbReference>
<accession>A0A3D3R8S5</accession>
<dbReference type="InterPro" id="IPR003356">
    <property type="entry name" value="DNA_methylase_A-5"/>
</dbReference>
<dbReference type="SMART" id="SM00487">
    <property type="entry name" value="DEXDc"/>
    <property type="match status" value="1"/>
</dbReference>
<keyword evidence="2" id="KW-0680">Restriction system</keyword>
<reference evidence="6 7" key="1">
    <citation type="journal article" date="2018" name="Nat. Biotechnol.">
        <title>A standardized bacterial taxonomy based on genome phylogeny substantially revises the tree of life.</title>
        <authorList>
            <person name="Parks D.H."/>
            <person name="Chuvochina M."/>
            <person name="Waite D.W."/>
            <person name="Rinke C."/>
            <person name="Skarshewski A."/>
            <person name="Chaumeil P.A."/>
            <person name="Hugenholtz P."/>
        </authorList>
    </citation>
    <scope>NUCLEOTIDE SEQUENCE [LARGE SCALE GENOMIC DNA]</scope>
    <source>
        <strain evidence="6">UBA9375</strain>
    </source>
</reference>
<dbReference type="PRINTS" id="PR00507">
    <property type="entry name" value="N12N6MTFRASE"/>
</dbReference>
<sequence>MKFHQVIDKYRKISFSEKDKGDRFERLMQAYLLSDPIYAPIFKNVWLWNEFPARKDFGGKDTGIDLVALTHEGDFWAIQCKCYQANAIIDKKEVDSFLSTSSKNFSNEEIKTTGFAHRLWISTTNKWGSNAQETIKNQSPPVSRISLYDLEQAPVDWAKLEKGTTGELARTKKFPLRSHQKTAVEETHKAFQTADRGKLIMACGTGKTFTSLKIAENETDGKGLILFLVPSIALLGQTLREWSAQAQETITPVCICSDPKITKKRSKDDESSNVSVVDLAIPASTNVKNIVHQFQIIRDSKPKGMTVVFSTYQSIDVISKAQKALLKTDDSSGIFDLVICDEAHRTTGVALSMEDSSAFTKVHQNEFIKAHKRLYMTATPRLYSDDSKAKAAKDDVILCSMDDPTIYGEEIYRIGFGEAVENNLLSDYKVLILTLNESDMPAAVQKMVANPESEINADDASKLIGCINALSKQILGDEGILKSSDPEPMKRAVAFCQNIKISKKITSTFNDTTEIYLESLSSEKRKQMVEVASQHIDGSMSAPERDELMSWLKSNSAESNECRVLTNVRCLSEGVDVPSLDAVMFLSARNSQVDVVQSVGRVMRTSPGKKYGYIIIPVVVPADVEAAKALDDNKRYQVVWSVLNALRAHDDRFNATINKIDLNKKRPDQILVGRPDTGSDGDSDSNESNEKIRQQLAFQFEELQSVVYARMVNKVGDRKYWEQWAKDVAIIVERQIERITKLTNEEGKHKKAFQNFLSGLQENINPSITQLEAIEMLAQHIITKPVFEALFEGYSFVQNNPISVSMQKMLDLLEAQAVGKETEVLDKFYQSVRSRAEGIDNAEGKQRIIIELYDKFFKTAFPKMVEQLGIVYTPVEVVDFIINSINDLLSKEFNRNISDENIHILDPFTGTGTFITRLLQSGLIANKDLERKYKNELHANEIVLLAYYIAAVNIENTYHDLLPENSDYETFDGIVLTDTFQLGESDESKKLFSEMFPQNSARVARQKRSPIRVILGNPPYSKGQKSANDNAQNQKYKILDGKITQSYAAATNAKNKNALYNPYIKAFRWSSDRLDEKHGGIIGFVTDGGWLDNTTMDGFRKCLEQEFNSIYVFNLRGDQRTSGELSKKEGGKIFGSGSRSPITITFLVKKADKKSTKAKIHYYDIGDYLSQKEKLSVVSSFRSLTNSKMKWLDLSPNETGDWLNLRNDIYSSFLPLVPEEKLDPNTKSFFIINSVGNQTARDSWCFNNSKSVLTSNLKRMIIFYNQQLEKYKKAKESNPKSDLESIIEKEQSEISWTRGLKKALVKEKILSFEENNVVKSDYRPFNKQYLYFSRDLNEYVFQQPKIFPVSTNTNIVICTSGVGGSKEASVFCTASIPDINILDASTQCFPLYYYEKRKKRSLTLFDGPSENEYVKRDGISDFILDRAKKQYGKKVNKEDIFYYVYGLLHSTDYRNSYSNDLKKSRPRIPLIDEPKLFWKFCKAGRKLADLHIGYEEVPPAKEVMVNFGKTSKDDINQALSTQDLKILNYRVEKMRFPKKGQKDTIIYNSQISITGIPEKAYEYVVNGKSAIEWIMERYQVTTHKDSGIKNDPNDWAEEVGNPRYILDLLLSVINVSLQTVDIVNGLPKLDFEAMA</sequence>
<dbReference type="SUPFAM" id="SSF53335">
    <property type="entry name" value="S-adenosyl-L-methionine-dependent methyltransferases"/>
    <property type="match status" value="1"/>
</dbReference>
<keyword evidence="6" id="KW-0378">Hydrolase</keyword>
<dbReference type="SMART" id="SM00490">
    <property type="entry name" value="HELICc"/>
    <property type="match status" value="1"/>
</dbReference>
<keyword evidence="6" id="KW-0347">Helicase</keyword>
<dbReference type="GO" id="GO:0004386">
    <property type="term" value="F:helicase activity"/>
    <property type="evidence" value="ECO:0007669"/>
    <property type="project" value="UniProtKB-KW"/>
</dbReference>
<dbReference type="InterPro" id="IPR011856">
    <property type="entry name" value="tRNA_endonuc-like_dom_sf"/>
</dbReference>
<proteinExistence type="inferred from homology"/>
<dbReference type="PROSITE" id="PS51194">
    <property type="entry name" value="HELICASE_CTER"/>
    <property type="match status" value="1"/>
</dbReference>
<dbReference type="GO" id="GO:0005524">
    <property type="term" value="F:ATP binding"/>
    <property type="evidence" value="ECO:0007669"/>
    <property type="project" value="InterPro"/>
</dbReference>
<evidence type="ECO:0000259" key="5">
    <source>
        <dbReference type="PROSITE" id="PS51194"/>
    </source>
</evidence>
<dbReference type="InterPro" id="IPR053980">
    <property type="entry name" value="ISP_coupler"/>
</dbReference>
<dbReference type="CDD" id="cd22333">
    <property type="entry name" value="LlaBIII_nuclease-like"/>
    <property type="match status" value="1"/>
</dbReference>
<name>A0A3D3R8S5_9PLAN</name>
<dbReference type="InterPro" id="IPR006935">
    <property type="entry name" value="Helicase/UvrB_N"/>
</dbReference>
<dbReference type="Gene3D" id="3.40.50.150">
    <property type="entry name" value="Vaccinia Virus protein VP39"/>
    <property type="match status" value="1"/>
</dbReference>
<dbReference type="InterPro" id="IPR050742">
    <property type="entry name" value="Helicase_Restrict-Modif_Enz"/>
</dbReference>
<dbReference type="Proteomes" id="UP000263642">
    <property type="component" value="Unassembled WGS sequence"/>
</dbReference>
<dbReference type="GO" id="GO:0003677">
    <property type="term" value="F:DNA binding"/>
    <property type="evidence" value="ECO:0007669"/>
    <property type="project" value="InterPro"/>
</dbReference>
<evidence type="ECO:0000313" key="7">
    <source>
        <dbReference type="Proteomes" id="UP000263642"/>
    </source>
</evidence>
<dbReference type="InterPro" id="IPR029063">
    <property type="entry name" value="SAM-dependent_MTases_sf"/>
</dbReference>
<dbReference type="GO" id="GO:0009307">
    <property type="term" value="P:DNA restriction-modification system"/>
    <property type="evidence" value="ECO:0007669"/>
    <property type="project" value="UniProtKB-KW"/>
</dbReference>
<dbReference type="Pfam" id="PF18135">
    <property type="entry name" value="Type_ISP_C"/>
    <property type="match status" value="1"/>
</dbReference>
<dbReference type="SUPFAM" id="SSF52980">
    <property type="entry name" value="Restriction endonuclease-like"/>
    <property type="match status" value="1"/>
</dbReference>
<dbReference type="CDD" id="cd18785">
    <property type="entry name" value="SF2_C"/>
    <property type="match status" value="1"/>
</dbReference>
<dbReference type="InterPro" id="IPR011335">
    <property type="entry name" value="Restrct_endonuc-II-like"/>
</dbReference>
<evidence type="ECO:0000256" key="3">
    <source>
        <dbReference type="SAM" id="MobiDB-lite"/>
    </source>
</evidence>
<dbReference type="GO" id="GO:0008170">
    <property type="term" value="F:N-methyltransferase activity"/>
    <property type="evidence" value="ECO:0007669"/>
    <property type="project" value="InterPro"/>
</dbReference>
<dbReference type="PROSITE" id="PS51192">
    <property type="entry name" value="HELICASE_ATP_BIND_1"/>
    <property type="match status" value="1"/>
</dbReference>
<dbReference type="PANTHER" id="PTHR47396:SF1">
    <property type="entry name" value="ATP-DEPENDENT HELICASE IRC3-RELATED"/>
    <property type="match status" value="1"/>
</dbReference>
<feature type="domain" description="Helicase C-terminal" evidence="5">
    <location>
        <begin position="488"/>
        <end position="668"/>
    </location>
</feature>
<dbReference type="PROSITE" id="PS00092">
    <property type="entry name" value="N6_MTASE"/>
    <property type="match status" value="1"/>
</dbReference>
<gene>
    <name evidence="6" type="ORF">DIT97_15770</name>
</gene>
<dbReference type="SUPFAM" id="SSF52540">
    <property type="entry name" value="P-loop containing nucleoside triphosphate hydrolases"/>
    <property type="match status" value="1"/>
</dbReference>
<comment type="caution">
    <text evidence="6">The sequence shown here is derived from an EMBL/GenBank/DDBJ whole genome shotgun (WGS) entry which is preliminary data.</text>
</comment>
<dbReference type="InterPro" id="IPR001650">
    <property type="entry name" value="Helicase_C-like"/>
</dbReference>
<dbReference type="Pfam" id="PF13156">
    <property type="entry name" value="Mrr_cat_2"/>
    <property type="match status" value="1"/>
</dbReference>
<dbReference type="GO" id="GO:0005829">
    <property type="term" value="C:cytosol"/>
    <property type="evidence" value="ECO:0007669"/>
    <property type="project" value="TreeGrafter"/>
</dbReference>
<dbReference type="GO" id="GO:0016787">
    <property type="term" value="F:hydrolase activity"/>
    <property type="evidence" value="ECO:0007669"/>
    <property type="project" value="InterPro"/>
</dbReference>
<protein>
    <submittedName>
        <fullName evidence="6">Helicase</fullName>
    </submittedName>
</protein>
<evidence type="ECO:0000256" key="1">
    <source>
        <dbReference type="ARBA" id="ARBA00006594"/>
    </source>
</evidence>
<feature type="domain" description="Helicase ATP-binding" evidence="4">
    <location>
        <begin position="188"/>
        <end position="398"/>
    </location>
</feature>
<evidence type="ECO:0000256" key="2">
    <source>
        <dbReference type="ARBA" id="ARBA00022747"/>
    </source>
</evidence>
<dbReference type="Pfam" id="PF22240">
    <property type="entry name" value="ISP_coupler"/>
    <property type="match status" value="1"/>
</dbReference>
<dbReference type="InterPro" id="IPR041635">
    <property type="entry name" value="Type_ISP_LLaBIII_C"/>
</dbReference>
<dbReference type="PANTHER" id="PTHR47396">
    <property type="entry name" value="TYPE I RESTRICTION ENZYME ECOKI R PROTEIN"/>
    <property type="match status" value="1"/>
</dbReference>
<dbReference type="InterPro" id="IPR027417">
    <property type="entry name" value="P-loop_NTPase"/>
</dbReference>
<evidence type="ECO:0000313" key="6">
    <source>
        <dbReference type="EMBL" id="HCO24417.1"/>
    </source>
</evidence>
<comment type="similarity">
    <text evidence="1">Belongs to the N(4)/N(6)-methyltransferase family.</text>
</comment>
<keyword evidence="6" id="KW-0547">Nucleotide-binding</keyword>
<dbReference type="Pfam" id="PF00271">
    <property type="entry name" value="Helicase_C"/>
    <property type="match status" value="1"/>
</dbReference>
<dbReference type="Gene3D" id="3.40.50.300">
    <property type="entry name" value="P-loop containing nucleotide triphosphate hydrolases"/>
    <property type="match status" value="2"/>
</dbReference>
<dbReference type="InterPro" id="IPR039442">
    <property type="entry name" value="Mrr-like_dom"/>
</dbReference>
<feature type="region of interest" description="Disordered" evidence="3">
    <location>
        <begin position="668"/>
        <end position="688"/>
    </location>
</feature>
<dbReference type="Pfam" id="PF02384">
    <property type="entry name" value="N6_Mtase"/>
    <property type="match status" value="1"/>
</dbReference>
<dbReference type="Gene3D" id="3.40.1350.10">
    <property type="match status" value="1"/>
</dbReference>